<dbReference type="PROSITE" id="PS50943">
    <property type="entry name" value="HTH_CROC1"/>
    <property type="match status" value="1"/>
</dbReference>
<keyword evidence="3" id="KW-0804">Transcription</keyword>
<evidence type="ECO:0000313" key="6">
    <source>
        <dbReference type="EMBL" id="SCM68618.1"/>
    </source>
</evidence>
<dbReference type="AlphaFoldDB" id="A0A1M4N3M7"/>
<dbReference type="Pfam" id="PF01381">
    <property type="entry name" value="HTH_3"/>
    <property type="match status" value="1"/>
</dbReference>
<feature type="domain" description="HTH cro/C1-type" evidence="5">
    <location>
        <begin position="17"/>
        <end position="71"/>
    </location>
</feature>
<dbReference type="Proteomes" id="UP000184085">
    <property type="component" value="Unassembled WGS sequence"/>
</dbReference>
<dbReference type="CDD" id="cd00093">
    <property type="entry name" value="HTH_XRE"/>
    <property type="match status" value="1"/>
</dbReference>
<dbReference type="GO" id="GO:0003677">
    <property type="term" value="F:DNA binding"/>
    <property type="evidence" value="ECO:0007669"/>
    <property type="project" value="UniProtKB-KW"/>
</dbReference>
<evidence type="ECO:0000259" key="5">
    <source>
        <dbReference type="PROSITE" id="PS50943"/>
    </source>
</evidence>
<dbReference type="InterPro" id="IPR001387">
    <property type="entry name" value="Cro/C1-type_HTH"/>
</dbReference>
<dbReference type="RefSeq" id="WP_072707365.1">
    <property type="nucleotide sequence ID" value="NZ_FMJB01000057.1"/>
</dbReference>
<dbReference type="SMART" id="SM00530">
    <property type="entry name" value="HTH_XRE"/>
    <property type="match status" value="1"/>
</dbReference>
<evidence type="ECO:0000256" key="2">
    <source>
        <dbReference type="ARBA" id="ARBA00023125"/>
    </source>
</evidence>
<dbReference type="PANTHER" id="PTHR40661">
    <property type="match status" value="1"/>
</dbReference>
<name>A0A1M4N3M7_9RHOB</name>
<keyword evidence="2" id="KW-0238">DNA-binding</keyword>
<keyword evidence="7" id="KW-1185">Reference proteome</keyword>
<dbReference type="SUPFAM" id="SSF47413">
    <property type="entry name" value="lambda repressor-like DNA-binding domains"/>
    <property type="match status" value="1"/>
</dbReference>
<gene>
    <name evidence="6" type="ORF">KARMA_2843</name>
</gene>
<sequence>MGDNWYSPEAATFGDRVAAAREAASMTQVQLAKRLGVKLGTLQGWEDDTAEPRANKLQMLAGLLNVSIMWLLNGEGDGVEGPVEDNAVPVAITDIMREMREMKIQMQQGADRLARLEKKLRLTLKEIEQ</sequence>
<keyword evidence="1" id="KW-0805">Transcription regulation</keyword>
<dbReference type="Gene3D" id="1.10.260.40">
    <property type="entry name" value="lambda repressor-like DNA-binding domains"/>
    <property type="match status" value="1"/>
</dbReference>
<dbReference type="PANTHER" id="PTHR40661:SF3">
    <property type="entry name" value="FELS-1 PROPHAGE TRANSCRIPTIONAL REGULATOR"/>
    <property type="match status" value="1"/>
</dbReference>
<keyword evidence="4" id="KW-0175">Coiled coil</keyword>
<organism evidence="6 7">
    <name type="scientific">Donghicola eburneus</name>
    <dbReference type="NCBI Taxonomy" id="393278"/>
    <lineage>
        <taxon>Bacteria</taxon>
        <taxon>Pseudomonadati</taxon>
        <taxon>Pseudomonadota</taxon>
        <taxon>Alphaproteobacteria</taxon>
        <taxon>Rhodobacterales</taxon>
        <taxon>Roseobacteraceae</taxon>
        <taxon>Donghicola</taxon>
    </lineage>
</organism>
<protein>
    <recommendedName>
        <fullName evidence="5">HTH cro/C1-type domain-containing protein</fullName>
    </recommendedName>
</protein>
<evidence type="ECO:0000313" key="7">
    <source>
        <dbReference type="Proteomes" id="UP000184085"/>
    </source>
</evidence>
<accession>A0A1M4N3M7</accession>
<dbReference type="InterPro" id="IPR010982">
    <property type="entry name" value="Lambda_DNA-bd_dom_sf"/>
</dbReference>
<proteinExistence type="predicted"/>
<evidence type="ECO:0000256" key="1">
    <source>
        <dbReference type="ARBA" id="ARBA00023015"/>
    </source>
</evidence>
<dbReference type="EMBL" id="FMJB01000057">
    <property type="protein sequence ID" value="SCM68618.1"/>
    <property type="molecule type" value="Genomic_DNA"/>
</dbReference>
<reference evidence="7" key="1">
    <citation type="submission" date="2016-09" db="EMBL/GenBank/DDBJ databases">
        <authorList>
            <person name="Wibberg D."/>
        </authorList>
    </citation>
    <scope>NUCLEOTIDE SEQUENCE [LARGE SCALE GENOMIC DNA]</scope>
</reference>
<evidence type="ECO:0000256" key="3">
    <source>
        <dbReference type="ARBA" id="ARBA00023163"/>
    </source>
</evidence>
<feature type="coiled-coil region" evidence="4">
    <location>
        <begin position="99"/>
        <end position="126"/>
    </location>
</feature>
<evidence type="ECO:0000256" key="4">
    <source>
        <dbReference type="SAM" id="Coils"/>
    </source>
</evidence>